<sequence length="279" mass="31774">MARLKVKGKDTNKNLITWTRFHLLQEQERPAWSAAHEDAHVGPLAGVRGIERISMGRMVEEPQQAAYIIAWRTVEDLEIFQDSPACVEFLRDLTLEDDSKDPGSEDDLPPVASRFLTLEHVNGIATGELEGRITVTAYSVPSKEGDDAAVWKQYDEVNGALGSFYPPGSEYLQLHRRFRRRYFIIWFWVLCEDRWVESKFGKSPKKGGEGRTIICDVRLWPSRGFYGDPAPEIEGSVGNPEAREAWHQAVSKVMPPVTEWVQERWDVCKVPGYPPSEED</sequence>
<evidence type="ECO:0000313" key="1">
    <source>
        <dbReference type="EMBL" id="CEO52124.1"/>
    </source>
</evidence>
<proteinExistence type="predicted"/>
<name>A0A0B7K4I0_BIOOC</name>
<protein>
    <recommendedName>
        <fullName evidence="2">ABM domain-containing protein</fullName>
    </recommendedName>
</protein>
<accession>A0A0B7K4I0</accession>
<dbReference type="Gene3D" id="3.30.70.100">
    <property type="match status" value="1"/>
</dbReference>
<reference evidence="1" key="1">
    <citation type="submission" date="2015-01" db="EMBL/GenBank/DDBJ databases">
        <authorList>
            <person name="Durling Mikael"/>
        </authorList>
    </citation>
    <scope>NUCLEOTIDE SEQUENCE</scope>
</reference>
<organism evidence="1">
    <name type="scientific">Bionectria ochroleuca</name>
    <name type="common">Gliocladium roseum</name>
    <dbReference type="NCBI Taxonomy" id="29856"/>
    <lineage>
        <taxon>Eukaryota</taxon>
        <taxon>Fungi</taxon>
        <taxon>Dikarya</taxon>
        <taxon>Ascomycota</taxon>
        <taxon>Pezizomycotina</taxon>
        <taxon>Sordariomycetes</taxon>
        <taxon>Hypocreomycetidae</taxon>
        <taxon>Hypocreales</taxon>
        <taxon>Bionectriaceae</taxon>
        <taxon>Clonostachys</taxon>
    </lineage>
</organism>
<dbReference type="EMBL" id="CDPU01000026">
    <property type="protein sequence ID" value="CEO52124.1"/>
    <property type="molecule type" value="Genomic_DNA"/>
</dbReference>
<dbReference type="AlphaFoldDB" id="A0A0B7K4I0"/>
<gene>
    <name evidence="1" type="ORF">BN869_000008182_1</name>
</gene>
<evidence type="ECO:0008006" key="2">
    <source>
        <dbReference type="Google" id="ProtNLM"/>
    </source>
</evidence>